<proteinExistence type="predicted"/>
<accession>A0A3B1BYQ5</accession>
<evidence type="ECO:0008006" key="2">
    <source>
        <dbReference type="Google" id="ProtNLM"/>
    </source>
</evidence>
<name>A0A3B1BYQ5_9ZZZZ</name>
<gene>
    <name evidence="1" type="ORF">MNBD_GAMMA25-1251</name>
</gene>
<dbReference type="AlphaFoldDB" id="A0A3B1BYQ5"/>
<protein>
    <recommendedName>
        <fullName evidence="2">Outer membrane protein assembly factor BamC</fullName>
    </recommendedName>
</protein>
<dbReference type="InterPro" id="IPR010653">
    <property type="entry name" value="NlpB/DapX"/>
</dbReference>
<dbReference type="InterPro" id="IPR042268">
    <property type="entry name" value="BamC_C"/>
</dbReference>
<sequence length="360" mass="41088">MLVSLFSGKNFSLLILSLSILACSSNPYKGDYDAESENNRELDVPPDLVLPKGDDSLKIPSIAAEQTSLSSYQNRGIAGDSLVADVQGVRMQRDGAVRWLEFDAAAERVWPKLSLFFKSLGFEIIHEDKKVGLVETGWQENRVELSDNWFAVIFNSFSSSGLKDRYRARLERDGDKTLLFITHQGLREKHIDDGNSDADDTFWEYRNSDPDLEKEMLMRFLVFKGMKKDTAVAIVGEERASRAEMVTEDDKPYLHVTETFPRTWRRVGLAMDRLGVHVEDRNRSAGVYYFSLSKEFRDKQDKGWFESLFGSDAMADTNEFILKLDRQDEIVKISVRSRDGQPVPVKLAELVLTELQTYLK</sequence>
<reference evidence="1" key="1">
    <citation type="submission" date="2018-06" db="EMBL/GenBank/DDBJ databases">
        <authorList>
            <person name="Zhirakovskaya E."/>
        </authorList>
    </citation>
    <scope>NUCLEOTIDE SEQUENCE</scope>
</reference>
<organism evidence="1">
    <name type="scientific">hydrothermal vent metagenome</name>
    <dbReference type="NCBI Taxonomy" id="652676"/>
    <lineage>
        <taxon>unclassified sequences</taxon>
        <taxon>metagenomes</taxon>
        <taxon>ecological metagenomes</taxon>
    </lineage>
</organism>
<evidence type="ECO:0000313" key="1">
    <source>
        <dbReference type="EMBL" id="VAX09747.1"/>
    </source>
</evidence>
<dbReference type="Gene3D" id="3.30.310.170">
    <property type="entry name" value="Outer membrane protein assembly factor BamC"/>
    <property type="match status" value="1"/>
</dbReference>
<dbReference type="EMBL" id="UOFY01000042">
    <property type="protein sequence ID" value="VAX09747.1"/>
    <property type="molecule type" value="Genomic_DNA"/>
</dbReference>
<dbReference type="Pfam" id="PF06804">
    <property type="entry name" value="Lipoprotein_18"/>
    <property type="match status" value="1"/>
</dbReference>